<gene>
    <name evidence="2" type="ORF">CLCR_01717</name>
</gene>
<dbReference type="Gene3D" id="3.30.56.110">
    <property type="entry name" value="Protein of unknown function DUF2237"/>
    <property type="match status" value="1"/>
</dbReference>
<feature type="region of interest" description="Disordered" evidence="1">
    <location>
        <begin position="149"/>
        <end position="192"/>
    </location>
</feature>
<dbReference type="STRING" id="86049.A0A1C1CB36"/>
<reference evidence="3" key="1">
    <citation type="submission" date="2015-07" db="EMBL/GenBank/DDBJ databases">
        <authorList>
            <person name="Teixeira M.M."/>
            <person name="Souza R.C."/>
            <person name="Almeida L.G."/>
            <person name="Vicente V.A."/>
            <person name="de Hoog S."/>
            <person name="Bocca A.L."/>
            <person name="de Almeida S.R."/>
            <person name="Vasconcelos A.T."/>
            <person name="Felipe M.S."/>
        </authorList>
    </citation>
    <scope>NUCLEOTIDE SEQUENCE [LARGE SCALE GENOMIC DNA]</scope>
    <source>
        <strain evidence="3">KSF</strain>
    </source>
</reference>
<keyword evidence="3" id="KW-1185">Reference proteome</keyword>
<dbReference type="AlphaFoldDB" id="A0A1C1CB36"/>
<dbReference type="EMBL" id="LGRB01000019">
    <property type="protein sequence ID" value="OCT45679.1"/>
    <property type="molecule type" value="Genomic_DNA"/>
</dbReference>
<protein>
    <submittedName>
        <fullName evidence="2">Uncharacterized protein</fullName>
    </submittedName>
</protein>
<dbReference type="PANTHER" id="PTHR37466:SF1">
    <property type="entry name" value="SLR1628 PROTEIN"/>
    <property type="match status" value="1"/>
</dbReference>
<feature type="region of interest" description="Disordered" evidence="1">
    <location>
        <begin position="1"/>
        <end position="45"/>
    </location>
</feature>
<feature type="compositionally biased region" description="Polar residues" evidence="1">
    <location>
        <begin position="181"/>
        <end position="192"/>
    </location>
</feature>
<feature type="compositionally biased region" description="Polar residues" evidence="1">
    <location>
        <begin position="1"/>
        <end position="10"/>
    </location>
</feature>
<dbReference type="InterPro" id="IPR018714">
    <property type="entry name" value="DUF2237"/>
</dbReference>
<evidence type="ECO:0000256" key="1">
    <source>
        <dbReference type="SAM" id="MobiDB-lite"/>
    </source>
</evidence>
<comment type="caution">
    <text evidence="2">The sequence shown here is derived from an EMBL/GenBank/DDBJ whole genome shotgun (WGS) entry which is preliminary data.</text>
</comment>
<dbReference type="Proteomes" id="UP000094526">
    <property type="component" value="Unassembled WGS sequence"/>
</dbReference>
<dbReference type="eggNOG" id="ENOG502S415">
    <property type="taxonomic scope" value="Eukaryota"/>
</dbReference>
<name>A0A1C1CB36_9EURO</name>
<dbReference type="PANTHER" id="PTHR37466">
    <property type="entry name" value="SLR1628 PROTEIN"/>
    <property type="match status" value="1"/>
</dbReference>
<feature type="compositionally biased region" description="Basic and acidic residues" evidence="1">
    <location>
        <begin position="11"/>
        <end position="22"/>
    </location>
</feature>
<dbReference type="OrthoDB" id="1517790at2759"/>
<dbReference type="VEuPathDB" id="FungiDB:G647_03577"/>
<sequence>MASKPASSSKEMMKNKNGESHPLKARRTSLTYSVAGGPLGAHSKDPPVGFYRDGYCRTGPEDKGNHSIAATVNQEFLDFTNSRGNNLREAGVKDGMKWCLCTHRWKEAFDAAQKGQLSQSAVPKVALHASHEDALKEVKYGDLSKYASGGEAAKEGTRNRQGAHADPEQPSHSVAKESSDLKGQSQPQKVGG</sequence>
<evidence type="ECO:0000313" key="3">
    <source>
        <dbReference type="Proteomes" id="UP000094526"/>
    </source>
</evidence>
<organism evidence="2 3">
    <name type="scientific">Cladophialophora carrionii</name>
    <dbReference type="NCBI Taxonomy" id="86049"/>
    <lineage>
        <taxon>Eukaryota</taxon>
        <taxon>Fungi</taxon>
        <taxon>Dikarya</taxon>
        <taxon>Ascomycota</taxon>
        <taxon>Pezizomycotina</taxon>
        <taxon>Eurotiomycetes</taxon>
        <taxon>Chaetothyriomycetidae</taxon>
        <taxon>Chaetothyriales</taxon>
        <taxon>Herpotrichiellaceae</taxon>
        <taxon>Cladophialophora</taxon>
    </lineage>
</organism>
<proteinExistence type="predicted"/>
<dbReference type="VEuPathDB" id="FungiDB:CLCR_01717"/>
<evidence type="ECO:0000313" key="2">
    <source>
        <dbReference type="EMBL" id="OCT45679.1"/>
    </source>
</evidence>
<feature type="compositionally biased region" description="Basic and acidic residues" evidence="1">
    <location>
        <begin position="152"/>
        <end position="180"/>
    </location>
</feature>
<dbReference type="Pfam" id="PF09996">
    <property type="entry name" value="DUF2237"/>
    <property type="match status" value="1"/>
</dbReference>
<accession>A0A1C1CB36</accession>